<reference evidence="1 2" key="1">
    <citation type="submission" date="2019-03" db="EMBL/GenBank/DDBJ databases">
        <title>Complete genome sequence of the plant growth promoting strain Pseudomonas fluorescens LBUM677.</title>
        <authorList>
            <person name="Novinscak A."/>
            <person name="Joly D."/>
            <person name="Filion M."/>
        </authorList>
    </citation>
    <scope>NUCLEOTIDE SEQUENCE [LARGE SCALE GENOMIC DNA]</scope>
    <source>
        <strain evidence="1 2">LBUM677</strain>
    </source>
</reference>
<dbReference type="AlphaFoldDB" id="A0AAP9CK56"/>
<dbReference type="Proteomes" id="UP000295797">
    <property type="component" value="Chromosome"/>
</dbReference>
<evidence type="ECO:0008006" key="3">
    <source>
        <dbReference type="Google" id="ProtNLM"/>
    </source>
</evidence>
<evidence type="ECO:0000313" key="2">
    <source>
        <dbReference type="Proteomes" id="UP000295797"/>
    </source>
</evidence>
<name>A0AAP9CK56_PSEFL</name>
<proteinExistence type="predicted"/>
<dbReference type="Pfam" id="PF17164">
    <property type="entry name" value="DUF5122"/>
    <property type="match status" value="1"/>
</dbReference>
<dbReference type="EMBL" id="CP038438">
    <property type="protein sequence ID" value="QBX43064.1"/>
    <property type="molecule type" value="Genomic_DNA"/>
</dbReference>
<accession>A0AAP9CK56</accession>
<evidence type="ECO:0000313" key="1">
    <source>
        <dbReference type="EMBL" id="QBX43064.1"/>
    </source>
</evidence>
<dbReference type="RefSeq" id="WP_135296437.1">
    <property type="nucleotide sequence ID" value="NZ_CP038438.1"/>
</dbReference>
<sequence>MTSQKTYGGMLDTNFGDKGIVTIVNGNPDYGTIHIKQLLVKDSWIYFGGHSSKGNFSYFTLGRLDLNGDPDLDYGENGLFQHPLPEFSGLSSFALQDGRIIVNAESKSSISTNFSYFYRLEANGSLDKTFGEDGQVCLELGSLSTQPIEVLKNSAADQTGMVILRDGKILTIHYYGWIIRLTPQGAPDTTFSLTGFIHIKNPHNPTSLLQSLLVDDTQEKYVVGGLTLAASSHHAMLACLPACMIMVSPMNRLAG</sequence>
<dbReference type="InterPro" id="IPR013431">
    <property type="entry name" value="Delta_60_rpt"/>
</dbReference>
<gene>
    <name evidence="1" type="ORF">E4T63_21755</name>
</gene>
<organism evidence="1 2">
    <name type="scientific">Pseudomonas fluorescens</name>
    <dbReference type="NCBI Taxonomy" id="294"/>
    <lineage>
        <taxon>Bacteria</taxon>
        <taxon>Pseudomonadati</taxon>
        <taxon>Pseudomonadota</taxon>
        <taxon>Gammaproteobacteria</taxon>
        <taxon>Pseudomonadales</taxon>
        <taxon>Pseudomonadaceae</taxon>
        <taxon>Pseudomonas</taxon>
    </lineage>
</organism>
<protein>
    <recommendedName>
        <fullName evidence="3">Calcium-binding protein</fullName>
    </recommendedName>
</protein>
<dbReference type="Gene3D" id="2.80.10.50">
    <property type="match status" value="1"/>
</dbReference>